<reference evidence="1 2" key="1">
    <citation type="submission" date="2019-07" db="EMBL/GenBank/DDBJ databases">
        <title>Whole genome shotgun sequence of Microvirga aerophila NBRC 106136.</title>
        <authorList>
            <person name="Hosoyama A."/>
            <person name="Uohara A."/>
            <person name="Ohji S."/>
            <person name="Ichikawa N."/>
        </authorList>
    </citation>
    <scope>NUCLEOTIDE SEQUENCE [LARGE SCALE GENOMIC DNA]</scope>
    <source>
        <strain evidence="1 2">NBRC 106136</strain>
    </source>
</reference>
<keyword evidence="2" id="KW-1185">Reference proteome</keyword>
<gene>
    <name evidence="1" type="ORF">MAE02_70370</name>
</gene>
<dbReference type="RefSeq" id="WP_147023485.1">
    <property type="nucleotide sequence ID" value="NZ_BJYU01000443.1"/>
</dbReference>
<comment type="caution">
    <text evidence="1">The sequence shown here is derived from an EMBL/GenBank/DDBJ whole genome shotgun (WGS) entry which is preliminary data.</text>
</comment>
<dbReference type="EMBL" id="BJYU01000443">
    <property type="protein sequence ID" value="GEO19341.1"/>
    <property type="molecule type" value="Genomic_DNA"/>
</dbReference>
<dbReference type="Proteomes" id="UP000321085">
    <property type="component" value="Unassembled WGS sequence"/>
</dbReference>
<sequence>MQDIESQIKEDFNGAGGETLYRLTNGQVWKQSRYLYQYHYAYRPQVRIVHEGNEYVMHVQGMSNGIPVRKIR</sequence>
<name>A0A512C575_9HYPH</name>
<accession>A0A512C575</accession>
<dbReference type="AlphaFoldDB" id="A0A512C575"/>
<evidence type="ECO:0000313" key="2">
    <source>
        <dbReference type="Proteomes" id="UP000321085"/>
    </source>
</evidence>
<proteinExistence type="predicted"/>
<protein>
    <submittedName>
        <fullName evidence="1">Uncharacterized protein</fullName>
    </submittedName>
</protein>
<evidence type="ECO:0000313" key="1">
    <source>
        <dbReference type="EMBL" id="GEO19341.1"/>
    </source>
</evidence>
<organism evidence="1 2">
    <name type="scientific">Microvirga aerophila</name>
    <dbReference type="NCBI Taxonomy" id="670291"/>
    <lineage>
        <taxon>Bacteria</taxon>
        <taxon>Pseudomonadati</taxon>
        <taxon>Pseudomonadota</taxon>
        <taxon>Alphaproteobacteria</taxon>
        <taxon>Hyphomicrobiales</taxon>
        <taxon>Methylobacteriaceae</taxon>
        <taxon>Microvirga</taxon>
    </lineage>
</organism>